<feature type="transmembrane region" description="Helical" evidence="8">
    <location>
        <begin position="80"/>
        <end position="99"/>
    </location>
</feature>
<dbReference type="GO" id="GO:0005886">
    <property type="term" value="C:plasma membrane"/>
    <property type="evidence" value="ECO:0007669"/>
    <property type="project" value="UniProtKB-SubCell"/>
</dbReference>
<evidence type="ECO:0000313" key="9">
    <source>
        <dbReference type="EMBL" id="TPW26763.1"/>
    </source>
</evidence>
<evidence type="ECO:0000256" key="2">
    <source>
        <dbReference type="ARBA" id="ARBA00022448"/>
    </source>
</evidence>
<evidence type="ECO:0000256" key="1">
    <source>
        <dbReference type="ARBA" id="ARBA00004651"/>
    </source>
</evidence>
<feature type="transmembrane region" description="Helical" evidence="8">
    <location>
        <begin position="55"/>
        <end position="73"/>
    </location>
</feature>
<feature type="transmembrane region" description="Helical" evidence="8">
    <location>
        <begin position="105"/>
        <end position="126"/>
    </location>
</feature>
<evidence type="ECO:0000313" key="10">
    <source>
        <dbReference type="Proteomes" id="UP000318801"/>
    </source>
</evidence>
<dbReference type="InterPro" id="IPR001851">
    <property type="entry name" value="ABC_transp_permease"/>
</dbReference>
<sequence length="327" mass="32855">MTSASSTSVFTKGRGMTAFSPARMHATVIQLILVAMIILAALTVPNFASASNISAILYTGAPVGVVAIGLALITLSGNLFVLSLSATAALASIIFAMLSSASLPAAILATLLAGAVVGSIQGVVVVSFRSNPIITSIAAASLISAIAQYLSSGRTVLIDADTGWLGNGALVSGLPYQALIFVVLALILEFIIERSRTGREVRLTGMNKAAAALAGIRTSRAAMLAYLIAGTAAAAAGVMIAAQAGAGNLRVGQDLDFSAIAAVLIGGVGIKGGRGRVLDAAVGAIFVAVLSNILLVNGFSYEVQLMVKGLAVIGSVMLGAALSRERN</sequence>
<reference evidence="9 10" key="1">
    <citation type="submission" date="2019-06" db="EMBL/GenBank/DDBJ databases">
        <authorList>
            <person name="Li M."/>
        </authorList>
    </citation>
    <scope>NUCLEOTIDE SEQUENCE [LARGE SCALE GENOMIC DNA]</scope>
    <source>
        <strain evidence="9 10">BGMRC2036</strain>
    </source>
</reference>
<name>A0A506TXG9_9HYPH</name>
<dbReference type="Proteomes" id="UP000318801">
    <property type="component" value="Unassembled WGS sequence"/>
</dbReference>
<keyword evidence="6 8" id="KW-1133">Transmembrane helix</keyword>
<dbReference type="PANTHER" id="PTHR32196">
    <property type="entry name" value="ABC TRANSPORTER PERMEASE PROTEIN YPHD-RELATED-RELATED"/>
    <property type="match status" value="1"/>
</dbReference>
<dbReference type="PANTHER" id="PTHR32196:SF21">
    <property type="entry name" value="ABC TRANSPORTER PERMEASE PROTEIN YPHD-RELATED"/>
    <property type="match status" value="1"/>
</dbReference>
<dbReference type="RefSeq" id="WP_141151124.1">
    <property type="nucleotide sequence ID" value="NZ_VHLG01000023.1"/>
</dbReference>
<evidence type="ECO:0000256" key="7">
    <source>
        <dbReference type="ARBA" id="ARBA00023136"/>
    </source>
</evidence>
<keyword evidence="3" id="KW-1003">Cell membrane</keyword>
<feature type="transmembrane region" description="Helical" evidence="8">
    <location>
        <begin position="24"/>
        <end position="43"/>
    </location>
</feature>
<feature type="transmembrane region" description="Helical" evidence="8">
    <location>
        <begin position="133"/>
        <end position="150"/>
    </location>
</feature>
<gene>
    <name evidence="9" type="ORF">FJU08_21585</name>
</gene>
<keyword evidence="10" id="KW-1185">Reference proteome</keyword>
<organism evidence="9 10">
    <name type="scientific">Martelella alba</name>
    <dbReference type="NCBI Taxonomy" id="2590451"/>
    <lineage>
        <taxon>Bacteria</taxon>
        <taxon>Pseudomonadati</taxon>
        <taxon>Pseudomonadota</taxon>
        <taxon>Alphaproteobacteria</taxon>
        <taxon>Hyphomicrobiales</taxon>
        <taxon>Aurantimonadaceae</taxon>
        <taxon>Martelella</taxon>
    </lineage>
</organism>
<feature type="transmembrane region" description="Helical" evidence="8">
    <location>
        <begin position="277"/>
        <end position="299"/>
    </location>
</feature>
<evidence type="ECO:0000256" key="5">
    <source>
        <dbReference type="ARBA" id="ARBA00022692"/>
    </source>
</evidence>
<feature type="transmembrane region" description="Helical" evidence="8">
    <location>
        <begin position="224"/>
        <end position="245"/>
    </location>
</feature>
<dbReference type="GO" id="GO:0022857">
    <property type="term" value="F:transmembrane transporter activity"/>
    <property type="evidence" value="ECO:0007669"/>
    <property type="project" value="InterPro"/>
</dbReference>
<comment type="subcellular location">
    <subcellularLocation>
        <location evidence="1">Cell membrane</location>
        <topology evidence="1">Multi-pass membrane protein</topology>
    </subcellularLocation>
</comment>
<dbReference type="AlphaFoldDB" id="A0A506TXG9"/>
<dbReference type="Pfam" id="PF02653">
    <property type="entry name" value="BPD_transp_2"/>
    <property type="match status" value="1"/>
</dbReference>
<comment type="caution">
    <text evidence="9">The sequence shown here is derived from an EMBL/GenBank/DDBJ whole genome shotgun (WGS) entry which is preliminary data.</text>
</comment>
<keyword evidence="5 8" id="KW-0812">Transmembrane</keyword>
<dbReference type="EMBL" id="VHLG01000023">
    <property type="protein sequence ID" value="TPW26763.1"/>
    <property type="molecule type" value="Genomic_DNA"/>
</dbReference>
<proteinExistence type="predicted"/>
<feature type="transmembrane region" description="Helical" evidence="8">
    <location>
        <begin position="170"/>
        <end position="192"/>
    </location>
</feature>
<protein>
    <submittedName>
        <fullName evidence="9">ABC transporter permease</fullName>
    </submittedName>
</protein>
<evidence type="ECO:0000256" key="4">
    <source>
        <dbReference type="ARBA" id="ARBA00022519"/>
    </source>
</evidence>
<dbReference type="OrthoDB" id="8100473at2"/>
<evidence type="ECO:0000256" key="3">
    <source>
        <dbReference type="ARBA" id="ARBA00022475"/>
    </source>
</evidence>
<accession>A0A506TXG9</accession>
<keyword evidence="4" id="KW-0997">Cell inner membrane</keyword>
<keyword evidence="7 8" id="KW-0472">Membrane</keyword>
<keyword evidence="2" id="KW-0813">Transport</keyword>
<evidence type="ECO:0000256" key="6">
    <source>
        <dbReference type="ARBA" id="ARBA00022989"/>
    </source>
</evidence>
<feature type="transmembrane region" description="Helical" evidence="8">
    <location>
        <begin position="251"/>
        <end position="270"/>
    </location>
</feature>
<evidence type="ECO:0000256" key="8">
    <source>
        <dbReference type="SAM" id="Phobius"/>
    </source>
</evidence>
<feature type="transmembrane region" description="Helical" evidence="8">
    <location>
        <begin position="305"/>
        <end position="323"/>
    </location>
</feature>